<dbReference type="HOGENOM" id="CLU_899285_0_0_4"/>
<dbReference type="PROSITE" id="PS51276">
    <property type="entry name" value="PEPTIDASE_C56_PFPI"/>
    <property type="match status" value="1"/>
</dbReference>
<protein>
    <submittedName>
        <fullName evidence="4">Intracellular protease, PfpI family</fullName>
        <ecNumber evidence="4">3.2.-.-</ecNumber>
    </submittedName>
</protein>
<dbReference type="PANTHER" id="PTHR42733">
    <property type="entry name" value="DJ-1 PROTEIN"/>
    <property type="match status" value="1"/>
</dbReference>
<keyword evidence="4" id="KW-0378">Hydrolase</keyword>
<reference evidence="5" key="6">
    <citation type="submission" date="2011-05" db="EMBL/GenBank/DDBJ databases">
        <title>Complete sequence of Collimonas fungivorans Ter331.</title>
        <authorList>
            <person name="Leveau J.H."/>
        </authorList>
    </citation>
    <scope>NUCLEOTIDE SEQUENCE [LARGE SCALE GENOMIC DNA]</scope>
    <source>
        <strain evidence="5">Ter331</strain>
    </source>
</reference>
<dbReference type="AlphaFoldDB" id="G0A8T8"/>
<dbReference type="eggNOG" id="COG0693">
    <property type="taxonomic scope" value="Bacteria"/>
</dbReference>
<evidence type="ECO:0000256" key="1">
    <source>
        <dbReference type="ARBA" id="ARBA00008542"/>
    </source>
</evidence>
<proteinExistence type="inferred from homology"/>
<dbReference type="PANTHER" id="PTHR42733:SF12">
    <property type="entry name" value="PROTEINASE"/>
    <property type="match status" value="1"/>
</dbReference>
<dbReference type="Gene3D" id="3.40.50.880">
    <property type="match status" value="1"/>
</dbReference>
<comment type="similarity">
    <text evidence="1">Belongs to the peptidase C56 family.</text>
</comment>
<accession>G0A8T8</accession>
<reference evidence="4 5" key="3">
    <citation type="journal article" date="2008" name="FEMS Microbiol. Ecol.">
        <title>Identification and characterization of genes underlying chitinolysis in Collimonas fungivorans Ter331.</title>
        <authorList>
            <person name="Fritsche K."/>
            <person name="de Boer W."/>
            <person name="Gerards S."/>
            <person name="van den Berg M."/>
            <person name="van Veen J.A."/>
            <person name="Leveau J.H."/>
        </authorList>
    </citation>
    <scope>NUCLEOTIDE SEQUENCE [LARGE SCALE GENOMIC DNA]</scope>
    <source>
        <strain evidence="4 5">Ter331</strain>
    </source>
</reference>
<dbReference type="GO" id="GO:0016798">
    <property type="term" value="F:hydrolase activity, acting on glycosyl bonds"/>
    <property type="evidence" value="ECO:0007669"/>
    <property type="project" value="UniProtKB-KW"/>
</dbReference>
<dbReference type="InterPro" id="IPR002818">
    <property type="entry name" value="DJ-1/PfpI"/>
</dbReference>
<keyword evidence="4" id="KW-0645">Protease</keyword>
<dbReference type="InterPro" id="IPR029062">
    <property type="entry name" value="Class_I_gatase-like"/>
</dbReference>
<organism evidence="4 5">
    <name type="scientific">Collimonas fungivorans (strain Ter331)</name>
    <dbReference type="NCBI Taxonomy" id="1005048"/>
    <lineage>
        <taxon>Bacteria</taxon>
        <taxon>Pseudomonadati</taxon>
        <taxon>Pseudomonadota</taxon>
        <taxon>Betaproteobacteria</taxon>
        <taxon>Burkholderiales</taxon>
        <taxon>Oxalobacteraceae</taxon>
        <taxon>Collimonas</taxon>
    </lineage>
</organism>
<name>G0A8T8_COLFT</name>
<feature type="region of interest" description="Disordered" evidence="2">
    <location>
        <begin position="1"/>
        <end position="82"/>
    </location>
</feature>
<dbReference type="EMBL" id="CP002745">
    <property type="protein sequence ID" value="AEK61801.1"/>
    <property type="molecule type" value="Genomic_DNA"/>
</dbReference>
<evidence type="ECO:0000313" key="4">
    <source>
        <dbReference type="EMBL" id="AEK61801.1"/>
    </source>
</evidence>
<evidence type="ECO:0000259" key="3">
    <source>
        <dbReference type="Pfam" id="PF01965"/>
    </source>
</evidence>
<feature type="domain" description="DJ-1/PfpI" evidence="3">
    <location>
        <begin position="128"/>
        <end position="293"/>
    </location>
</feature>
<dbReference type="SUPFAM" id="SSF52317">
    <property type="entry name" value="Class I glutamine amidotransferase-like"/>
    <property type="match status" value="1"/>
</dbReference>
<gene>
    <name evidence="4" type="ordered locus">CFU_1970</name>
</gene>
<dbReference type="GO" id="GO:0006508">
    <property type="term" value="P:proteolysis"/>
    <property type="evidence" value="ECO:0007669"/>
    <property type="project" value="UniProtKB-KW"/>
</dbReference>
<reference evidence="4 5" key="4">
    <citation type="journal article" date="2010" name="Environ. Microbiol.">
        <title>The bacterial genus Collimonas: mycophagy, weathering and other adaptive solutions to life in oligotrophic soil environments.</title>
        <authorList>
            <person name="Leveau J.H."/>
            <person name="Uroz S."/>
            <person name="de Boer W."/>
        </authorList>
    </citation>
    <scope>NUCLEOTIDE SEQUENCE [LARGE SCALE GENOMIC DNA]</scope>
    <source>
        <strain evidence="4 5">Ter331</strain>
    </source>
</reference>
<dbReference type="Pfam" id="PF01965">
    <property type="entry name" value="DJ-1_PfpI"/>
    <property type="match status" value="1"/>
</dbReference>
<reference evidence="4 5" key="5">
    <citation type="journal article" date="2011" name="ISME J.">
        <title>Dual transcriptional profiling of a bacterial/fungal confrontation: Collimonas fungivorans versus Aspergillus niger.</title>
        <authorList>
            <person name="Mela F."/>
            <person name="Fritsche K."/>
            <person name="de Boer W."/>
            <person name="van Veen J.A."/>
            <person name="de Graaff L.H."/>
            <person name="van den Berg M."/>
            <person name="Leveau J.H."/>
        </authorList>
    </citation>
    <scope>NUCLEOTIDE SEQUENCE [LARGE SCALE GENOMIC DNA]</scope>
    <source>
        <strain evidence="4 5">Ter331</strain>
    </source>
</reference>
<sequence>MALIATGQRMSAVNRNEKTWQHSSRSRERRQPATARPPIHLQGTSMSANDKQQKNVRSGKHDSPDEITLDNANEMSFPASDPVASSNITRVAEAPDMAAAAADHQNSNAVEGGVDSGKPPAASLSHMNIAILVTDGFEQAELLDPKKALEEAGATVHVVSDQSESVQGFQHTEKALRVSVDKALAKALPEDYAAVLLPGGVVNGDALRMSPQARGFIQSINKADKPIASICHGGWLLISAGIAKDRTVTSWPSLQDDFRNAGSTWLDKEVVRDRNFVSSRKPDDIPAFNQAFISLLREQQQAASHPGQK</sequence>
<dbReference type="STRING" id="1005048.CFU_1970"/>
<dbReference type="EC" id="3.2.-.-" evidence="4"/>
<dbReference type="Proteomes" id="UP000008392">
    <property type="component" value="Chromosome"/>
</dbReference>
<feature type="compositionally biased region" description="Basic and acidic residues" evidence="2">
    <location>
        <begin position="15"/>
        <end position="31"/>
    </location>
</feature>
<dbReference type="NCBIfam" id="TIGR01382">
    <property type="entry name" value="PfpI"/>
    <property type="match status" value="1"/>
</dbReference>
<dbReference type="GO" id="GO:0008233">
    <property type="term" value="F:peptidase activity"/>
    <property type="evidence" value="ECO:0007669"/>
    <property type="project" value="UniProtKB-KW"/>
</dbReference>
<dbReference type="CDD" id="cd03134">
    <property type="entry name" value="GATase1_PfpI_like"/>
    <property type="match status" value="1"/>
</dbReference>
<dbReference type="KEGG" id="cfu:CFU_1970"/>
<reference evidence="4 5" key="1">
    <citation type="journal article" date="2004" name="Environ. Microbiol.">
        <title>Phylogeny-function analysis of (meta)genomic libraries: screening for expression of ribosomal RNA genes by large-insert library fluorescent in situ hybridization (LIL-FISH).</title>
        <authorList>
            <person name="Leveau J.H."/>
            <person name="Gerards S."/>
            <person name="de Boer W."/>
            <person name="van Veen J.A."/>
        </authorList>
    </citation>
    <scope>NUCLEOTIDE SEQUENCE [LARGE SCALE GENOMIC DNA]</scope>
    <source>
        <strain evidence="4 5">Ter331</strain>
    </source>
</reference>
<evidence type="ECO:0000256" key="2">
    <source>
        <dbReference type="SAM" id="MobiDB-lite"/>
    </source>
</evidence>
<keyword evidence="5" id="KW-1185">Reference proteome</keyword>
<evidence type="ECO:0000313" key="5">
    <source>
        <dbReference type="Proteomes" id="UP000008392"/>
    </source>
</evidence>
<reference evidence="4 5" key="2">
    <citation type="journal article" date="2006" name="J. Microbiol. Methods">
        <title>Genomic flank-sequencing of plasposon insertion sites for rapid identification of functional genes.</title>
        <authorList>
            <person name="Leveau J.H."/>
            <person name="Gerards S."/>
            <person name="Fritsche K."/>
            <person name="Zondag G."/>
            <person name="van Veen J.A."/>
        </authorList>
    </citation>
    <scope>NUCLEOTIDE SEQUENCE [LARGE SCALE GENOMIC DNA]</scope>
    <source>
        <strain evidence="4 5">Ter331</strain>
    </source>
</reference>
<keyword evidence="4" id="KW-0326">Glycosidase</keyword>
<dbReference type="InterPro" id="IPR006286">
    <property type="entry name" value="C56_PfpI-like"/>
</dbReference>